<evidence type="ECO:0000256" key="3">
    <source>
        <dbReference type="ARBA" id="ARBA00022741"/>
    </source>
</evidence>
<dbReference type="Gene3D" id="3.40.50.300">
    <property type="entry name" value="P-loop containing nucleotide triphosphate hydrolases"/>
    <property type="match status" value="1"/>
</dbReference>
<keyword evidence="2" id="KW-0813">Transport</keyword>
<accession>A0A2V3UE41</accession>
<dbReference type="InterPro" id="IPR017871">
    <property type="entry name" value="ABC_transporter-like_CS"/>
</dbReference>
<dbReference type="PANTHER" id="PTHR42788:SF13">
    <property type="entry name" value="ALIPHATIC SULFONATES IMPORT ATP-BINDING PROTEIN SSUB"/>
    <property type="match status" value="1"/>
</dbReference>
<evidence type="ECO:0000313" key="7">
    <source>
        <dbReference type="Proteomes" id="UP000248021"/>
    </source>
</evidence>
<keyword evidence="7" id="KW-1185">Reference proteome</keyword>
<reference evidence="6 7" key="1">
    <citation type="submission" date="2018-05" db="EMBL/GenBank/DDBJ databases">
        <title>Genomic Encyclopedia of Type Strains, Phase IV (KMG-IV): sequencing the most valuable type-strain genomes for metagenomic binning, comparative biology and taxonomic classification.</title>
        <authorList>
            <person name="Goeker M."/>
        </authorList>
    </citation>
    <scope>NUCLEOTIDE SEQUENCE [LARGE SCALE GENOMIC DNA]</scope>
    <source>
        <strain evidence="6 7">DSM 6462</strain>
    </source>
</reference>
<dbReference type="Pfam" id="PF00005">
    <property type="entry name" value="ABC_tran"/>
    <property type="match status" value="1"/>
</dbReference>
<proteinExistence type="inferred from homology"/>
<dbReference type="AlphaFoldDB" id="A0A2V3UE41"/>
<comment type="caution">
    <text evidence="6">The sequence shown here is derived from an EMBL/GenBank/DDBJ whole genome shotgun (WGS) entry which is preliminary data.</text>
</comment>
<dbReference type="PANTHER" id="PTHR42788">
    <property type="entry name" value="TAURINE IMPORT ATP-BINDING PROTEIN-RELATED"/>
    <property type="match status" value="1"/>
</dbReference>
<dbReference type="InterPro" id="IPR003593">
    <property type="entry name" value="AAA+_ATPase"/>
</dbReference>
<gene>
    <name evidence="6" type="ORF">C7450_102501</name>
</gene>
<dbReference type="PROSITE" id="PS00211">
    <property type="entry name" value="ABC_TRANSPORTER_1"/>
    <property type="match status" value="1"/>
</dbReference>
<keyword evidence="4 6" id="KW-0067">ATP-binding</keyword>
<evidence type="ECO:0000256" key="4">
    <source>
        <dbReference type="ARBA" id="ARBA00022840"/>
    </source>
</evidence>
<organism evidence="6 7">
    <name type="scientific">Chelatococcus asaccharovorans</name>
    <dbReference type="NCBI Taxonomy" id="28210"/>
    <lineage>
        <taxon>Bacteria</taxon>
        <taxon>Pseudomonadati</taxon>
        <taxon>Pseudomonadota</taxon>
        <taxon>Alphaproteobacteria</taxon>
        <taxon>Hyphomicrobiales</taxon>
        <taxon>Chelatococcaceae</taxon>
        <taxon>Chelatococcus</taxon>
    </lineage>
</organism>
<evidence type="ECO:0000313" key="6">
    <source>
        <dbReference type="EMBL" id="PXW63583.1"/>
    </source>
</evidence>
<dbReference type="InterPro" id="IPR003439">
    <property type="entry name" value="ABC_transporter-like_ATP-bd"/>
</dbReference>
<dbReference type="GO" id="GO:0016887">
    <property type="term" value="F:ATP hydrolysis activity"/>
    <property type="evidence" value="ECO:0007669"/>
    <property type="project" value="InterPro"/>
</dbReference>
<protein>
    <submittedName>
        <fullName evidence="6">NitT/TauT family transport system ATP-binding protein</fullName>
    </submittedName>
</protein>
<dbReference type="InterPro" id="IPR050166">
    <property type="entry name" value="ABC_transporter_ATP-bind"/>
</dbReference>
<dbReference type="PROSITE" id="PS50893">
    <property type="entry name" value="ABC_TRANSPORTER_2"/>
    <property type="match status" value="1"/>
</dbReference>
<dbReference type="GO" id="GO:0005524">
    <property type="term" value="F:ATP binding"/>
    <property type="evidence" value="ECO:0007669"/>
    <property type="project" value="UniProtKB-KW"/>
</dbReference>
<name>A0A2V3UE41_9HYPH</name>
<dbReference type="CDD" id="cd03293">
    <property type="entry name" value="ABC_NrtD_SsuB_transporters"/>
    <property type="match status" value="1"/>
</dbReference>
<evidence type="ECO:0000256" key="2">
    <source>
        <dbReference type="ARBA" id="ARBA00022448"/>
    </source>
</evidence>
<dbReference type="SMART" id="SM00382">
    <property type="entry name" value="AAA"/>
    <property type="match status" value="1"/>
</dbReference>
<sequence>MTAAALALTEVGKIYRTASGPVQALDGIDFRIAEGEFLSILGPSGCGKSTLLSLASGLEFPTSGTVEQAGRRIDRPVTDIGIVFQTDVLLDWRRVLDNVMIQPQIRGLDLKAYEQKARDLLALVGLAGFEDKYPYELSGGMRQRVSICRALIHNPPLLLMDEPFGALDALTREQMVMELHQLWLRERKSVMFVTHDIQEAILLAQRVLVMTPRPGRIAEIVEVDLPFPRRPETMESRRFVEIVAHVRHLFERHGVLKKY</sequence>
<feature type="domain" description="ABC transporter" evidence="5">
    <location>
        <begin position="6"/>
        <end position="237"/>
    </location>
</feature>
<dbReference type="InterPro" id="IPR027417">
    <property type="entry name" value="P-loop_NTPase"/>
</dbReference>
<evidence type="ECO:0000259" key="5">
    <source>
        <dbReference type="PROSITE" id="PS50893"/>
    </source>
</evidence>
<keyword evidence="3" id="KW-0547">Nucleotide-binding</keyword>
<comment type="similarity">
    <text evidence="1">Belongs to the ABC transporter superfamily.</text>
</comment>
<dbReference type="RefSeq" id="WP_110373709.1">
    <property type="nucleotide sequence ID" value="NZ_JAHBRY010000002.1"/>
</dbReference>
<dbReference type="OrthoDB" id="9807242at2"/>
<dbReference type="SUPFAM" id="SSF52540">
    <property type="entry name" value="P-loop containing nucleoside triphosphate hydrolases"/>
    <property type="match status" value="1"/>
</dbReference>
<dbReference type="EMBL" id="QJJK01000002">
    <property type="protein sequence ID" value="PXW63583.1"/>
    <property type="molecule type" value="Genomic_DNA"/>
</dbReference>
<dbReference type="Proteomes" id="UP000248021">
    <property type="component" value="Unassembled WGS sequence"/>
</dbReference>
<evidence type="ECO:0000256" key="1">
    <source>
        <dbReference type="ARBA" id="ARBA00005417"/>
    </source>
</evidence>